<evidence type="ECO:0000256" key="1">
    <source>
        <dbReference type="SAM" id="MobiDB-lite"/>
    </source>
</evidence>
<protein>
    <submittedName>
        <fullName evidence="2">Uncharacterized protein</fullName>
    </submittedName>
</protein>
<reference evidence="3" key="1">
    <citation type="journal article" date="2019" name="Int. J. Syst. Evol. Microbiol.">
        <title>The Global Catalogue of Microorganisms (GCM) 10K type strain sequencing project: providing services to taxonomists for standard genome sequencing and annotation.</title>
        <authorList>
            <consortium name="The Broad Institute Genomics Platform"/>
            <consortium name="The Broad Institute Genome Sequencing Center for Infectious Disease"/>
            <person name="Wu L."/>
            <person name="Ma J."/>
        </authorList>
    </citation>
    <scope>NUCLEOTIDE SEQUENCE [LARGE SCALE GENOMIC DNA]</scope>
    <source>
        <strain evidence="3">JCM 3115</strain>
    </source>
</reference>
<proteinExistence type="predicted"/>
<feature type="region of interest" description="Disordered" evidence="1">
    <location>
        <begin position="20"/>
        <end position="39"/>
    </location>
</feature>
<evidence type="ECO:0000313" key="2">
    <source>
        <dbReference type="EMBL" id="GGQ11258.1"/>
    </source>
</evidence>
<accession>A0ABQ2R6E5</accession>
<sequence>MASRAASLRVKSAAEWAGRATGAAAVTAGTEATGAGRRSVTGVLLGRGSNGEAVVALEKKHYQESGMKKKHPGAWESA</sequence>
<evidence type="ECO:0000313" key="3">
    <source>
        <dbReference type="Proteomes" id="UP000611554"/>
    </source>
</evidence>
<name>A0ABQ2R6E5_9ACTN</name>
<comment type="caution">
    <text evidence="2">The sequence shown here is derived from an EMBL/GenBank/DDBJ whole genome shotgun (WGS) entry which is preliminary data.</text>
</comment>
<organism evidence="2 3">
    <name type="scientific">Streptosporangium pseudovulgare</name>
    <dbReference type="NCBI Taxonomy" id="35765"/>
    <lineage>
        <taxon>Bacteria</taxon>
        <taxon>Bacillati</taxon>
        <taxon>Actinomycetota</taxon>
        <taxon>Actinomycetes</taxon>
        <taxon>Streptosporangiales</taxon>
        <taxon>Streptosporangiaceae</taxon>
        <taxon>Streptosporangium</taxon>
    </lineage>
</organism>
<feature type="compositionally biased region" description="Low complexity" evidence="1">
    <location>
        <begin position="20"/>
        <end position="38"/>
    </location>
</feature>
<dbReference type="Proteomes" id="UP000611554">
    <property type="component" value="Unassembled WGS sequence"/>
</dbReference>
<dbReference type="EMBL" id="BMQJ01000012">
    <property type="protein sequence ID" value="GGQ11258.1"/>
    <property type="molecule type" value="Genomic_DNA"/>
</dbReference>
<gene>
    <name evidence="2" type="ORF">GCM10010140_46760</name>
</gene>
<keyword evidence="3" id="KW-1185">Reference proteome</keyword>